<organism evidence="1 2">
    <name type="scientific">Amniculicola lignicola CBS 123094</name>
    <dbReference type="NCBI Taxonomy" id="1392246"/>
    <lineage>
        <taxon>Eukaryota</taxon>
        <taxon>Fungi</taxon>
        <taxon>Dikarya</taxon>
        <taxon>Ascomycota</taxon>
        <taxon>Pezizomycotina</taxon>
        <taxon>Dothideomycetes</taxon>
        <taxon>Pleosporomycetidae</taxon>
        <taxon>Pleosporales</taxon>
        <taxon>Amniculicolaceae</taxon>
        <taxon>Amniculicola</taxon>
    </lineage>
</organism>
<dbReference type="OrthoDB" id="4357141at2759"/>
<sequence length="66" mass="7347">MERALLQEDNQFLAEINNEAKAHSKVKPKILGVARVVSYKDLQKARVKRAAKDAEKAAKKAVTEAK</sequence>
<protein>
    <submittedName>
        <fullName evidence="1">Uncharacterized protein</fullName>
    </submittedName>
</protein>
<dbReference type="AlphaFoldDB" id="A0A6A5W4E5"/>
<reference evidence="1" key="1">
    <citation type="journal article" date="2020" name="Stud. Mycol.">
        <title>101 Dothideomycetes genomes: a test case for predicting lifestyles and emergence of pathogens.</title>
        <authorList>
            <person name="Haridas S."/>
            <person name="Albert R."/>
            <person name="Binder M."/>
            <person name="Bloem J."/>
            <person name="Labutti K."/>
            <person name="Salamov A."/>
            <person name="Andreopoulos B."/>
            <person name="Baker S."/>
            <person name="Barry K."/>
            <person name="Bills G."/>
            <person name="Bluhm B."/>
            <person name="Cannon C."/>
            <person name="Castanera R."/>
            <person name="Culley D."/>
            <person name="Daum C."/>
            <person name="Ezra D."/>
            <person name="Gonzalez J."/>
            <person name="Henrissat B."/>
            <person name="Kuo A."/>
            <person name="Liang C."/>
            <person name="Lipzen A."/>
            <person name="Lutzoni F."/>
            <person name="Magnuson J."/>
            <person name="Mondo S."/>
            <person name="Nolan M."/>
            <person name="Ohm R."/>
            <person name="Pangilinan J."/>
            <person name="Park H.-J."/>
            <person name="Ramirez L."/>
            <person name="Alfaro M."/>
            <person name="Sun H."/>
            <person name="Tritt A."/>
            <person name="Yoshinaga Y."/>
            <person name="Zwiers L.-H."/>
            <person name="Turgeon B."/>
            <person name="Goodwin S."/>
            <person name="Spatafora J."/>
            <person name="Crous P."/>
            <person name="Grigoriev I."/>
        </authorList>
    </citation>
    <scope>NUCLEOTIDE SEQUENCE</scope>
    <source>
        <strain evidence="1">CBS 123094</strain>
    </source>
</reference>
<dbReference type="EMBL" id="ML977633">
    <property type="protein sequence ID" value="KAF1995789.1"/>
    <property type="molecule type" value="Genomic_DNA"/>
</dbReference>
<dbReference type="Proteomes" id="UP000799779">
    <property type="component" value="Unassembled WGS sequence"/>
</dbReference>
<evidence type="ECO:0000313" key="1">
    <source>
        <dbReference type="EMBL" id="KAF1995789.1"/>
    </source>
</evidence>
<accession>A0A6A5W4E5</accession>
<evidence type="ECO:0000313" key="2">
    <source>
        <dbReference type="Proteomes" id="UP000799779"/>
    </source>
</evidence>
<keyword evidence="2" id="KW-1185">Reference proteome</keyword>
<proteinExistence type="predicted"/>
<gene>
    <name evidence="1" type="ORF">P154DRAFT_609959</name>
</gene>
<name>A0A6A5W4E5_9PLEO</name>